<dbReference type="OrthoDB" id="9808276at2"/>
<dbReference type="Pfam" id="PF01370">
    <property type="entry name" value="Epimerase"/>
    <property type="match status" value="1"/>
</dbReference>
<dbReference type="GO" id="GO:0005737">
    <property type="term" value="C:cytoplasm"/>
    <property type="evidence" value="ECO:0007669"/>
    <property type="project" value="TreeGrafter"/>
</dbReference>
<gene>
    <name evidence="2" type="ORF">SAMN06265795_1112</name>
</gene>
<reference evidence="2 3" key="1">
    <citation type="submission" date="2017-06" db="EMBL/GenBank/DDBJ databases">
        <authorList>
            <person name="Kim H.J."/>
            <person name="Triplett B.A."/>
        </authorList>
    </citation>
    <scope>NUCLEOTIDE SEQUENCE [LARGE SCALE GENOMIC DNA]</scope>
    <source>
        <strain evidence="2 3">U15</strain>
    </source>
</reference>
<dbReference type="PANTHER" id="PTHR48079">
    <property type="entry name" value="PROTEIN YEEZ"/>
    <property type="match status" value="1"/>
</dbReference>
<dbReference type="InterPro" id="IPR051783">
    <property type="entry name" value="NAD(P)-dependent_oxidoreduct"/>
</dbReference>
<dbReference type="Proteomes" id="UP000198284">
    <property type="component" value="Unassembled WGS sequence"/>
</dbReference>
<feature type="domain" description="NAD-dependent epimerase/dehydratase" evidence="1">
    <location>
        <begin position="35"/>
        <end position="217"/>
    </location>
</feature>
<keyword evidence="3" id="KW-1185">Reference proteome</keyword>
<evidence type="ECO:0000259" key="1">
    <source>
        <dbReference type="Pfam" id="PF01370"/>
    </source>
</evidence>
<dbReference type="InterPro" id="IPR001509">
    <property type="entry name" value="Epimerase_deHydtase"/>
</dbReference>
<dbReference type="CDD" id="cd05266">
    <property type="entry name" value="SDR_a4"/>
    <property type="match status" value="1"/>
</dbReference>
<evidence type="ECO:0000313" key="3">
    <source>
        <dbReference type="Proteomes" id="UP000198284"/>
    </source>
</evidence>
<dbReference type="SUPFAM" id="SSF51735">
    <property type="entry name" value="NAD(P)-binding Rossmann-fold domains"/>
    <property type="match status" value="1"/>
</dbReference>
<dbReference type="EMBL" id="FZOT01000011">
    <property type="protein sequence ID" value="SNS98032.1"/>
    <property type="molecule type" value="Genomic_DNA"/>
</dbReference>
<dbReference type="AlphaFoldDB" id="A0A239IXA9"/>
<protein>
    <submittedName>
        <fullName evidence="2">Nucleoside-diphosphate-sugar epimerase</fullName>
    </submittedName>
</protein>
<organism evidence="2 3">
    <name type="scientific">Noviherbaspirillum humi</name>
    <dbReference type="NCBI Taxonomy" id="1688639"/>
    <lineage>
        <taxon>Bacteria</taxon>
        <taxon>Pseudomonadati</taxon>
        <taxon>Pseudomonadota</taxon>
        <taxon>Betaproteobacteria</taxon>
        <taxon>Burkholderiales</taxon>
        <taxon>Oxalobacteraceae</taxon>
        <taxon>Noviherbaspirillum</taxon>
    </lineage>
</organism>
<dbReference type="Gene3D" id="3.40.50.720">
    <property type="entry name" value="NAD(P)-binding Rossmann-like Domain"/>
    <property type="match status" value="1"/>
</dbReference>
<name>A0A239IXA9_9BURK</name>
<dbReference type="PANTHER" id="PTHR48079:SF6">
    <property type="entry name" value="NAD(P)-BINDING DOMAIN-CONTAINING PROTEIN-RELATED"/>
    <property type="match status" value="1"/>
</dbReference>
<accession>A0A239IXA9</accession>
<dbReference type="GO" id="GO:0004029">
    <property type="term" value="F:aldehyde dehydrogenase (NAD+) activity"/>
    <property type="evidence" value="ECO:0007669"/>
    <property type="project" value="TreeGrafter"/>
</dbReference>
<dbReference type="RefSeq" id="WP_089400218.1">
    <property type="nucleotide sequence ID" value="NZ_FZOT01000011.1"/>
</dbReference>
<sequence>MKKTAKNRVGKPRLLIVGCGDVGMRLLPLLRDRFRVFALTSQPARRDELRAAGAVPVVADLDRPATLARLARLATRVVHLAPPPSDGAIDRRSRNLAAILPEGTHLVYVSTTGVYGDCGGAWVDESRPVNPTSARAGRRVDAEMVLRRWAKRTQSRLSILRVPGIYAAERLPIERLRKGTPALREEEDVYTNHIHADDLARIIVQALFRGAANRVYNTVDDSDMKMGEYFDAVADTAGLPRPPRLPREELRQAVSPMLLSFMSESRRLRNERMKRELAVRLRYPTVEDFLRAKAEPLARQGHKED</sequence>
<proteinExistence type="predicted"/>
<evidence type="ECO:0000313" key="2">
    <source>
        <dbReference type="EMBL" id="SNS98032.1"/>
    </source>
</evidence>
<dbReference type="InterPro" id="IPR036291">
    <property type="entry name" value="NAD(P)-bd_dom_sf"/>
</dbReference>